<evidence type="ECO:0000256" key="1">
    <source>
        <dbReference type="SAM" id="Coils"/>
    </source>
</evidence>
<dbReference type="EMBL" id="ATLK01000002">
    <property type="protein sequence ID" value="KFF30614.1"/>
    <property type="molecule type" value="Genomic_DNA"/>
</dbReference>
<evidence type="ECO:0000256" key="2">
    <source>
        <dbReference type="SAM" id="Phobius"/>
    </source>
</evidence>
<evidence type="ECO:0000313" key="4">
    <source>
        <dbReference type="Proteomes" id="UP000028730"/>
    </source>
</evidence>
<evidence type="ECO:0000313" key="3">
    <source>
        <dbReference type="EMBL" id="KFF30614.1"/>
    </source>
</evidence>
<dbReference type="AlphaFoldDB" id="A0A086BNV0"/>
<feature type="transmembrane region" description="Helical" evidence="2">
    <location>
        <begin position="62"/>
        <end position="79"/>
    </location>
</feature>
<keyword evidence="2" id="KW-0472">Membrane</keyword>
<keyword evidence="1" id="KW-0175">Coiled coil</keyword>
<keyword evidence="2" id="KW-1133">Transmembrane helix</keyword>
<keyword evidence="4" id="KW-1185">Reference proteome</keyword>
<protein>
    <submittedName>
        <fullName evidence="3">Uncharacterized protein</fullName>
    </submittedName>
</protein>
<accession>A0A086BNV0</accession>
<feature type="transmembrane region" description="Helical" evidence="2">
    <location>
        <begin position="85"/>
        <end position="105"/>
    </location>
</feature>
<organism evidence="3 4">
    <name type="scientific">Bifidobacterium bombi DSM 19703</name>
    <dbReference type="NCBI Taxonomy" id="1341695"/>
    <lineage>
        <taxon>Bacteria</taxon>
        <taxon>Bacillati</taxon>
        <taxon>Actinomycetota</taxon>
        <taxon>Actinomycetes</taxon>
        <taxon>Bifidobacteriales</taxon>
        <taxon>Bifidobacteriaceae</taxon>
        <taxon>Bifidobacterium</taxon>
    </lineage>
</organism>
<dbReference type="Proteomes" id="UP000028730">
    <property type="component" value="Unassembled WGS sequence"/>
</dbReference>
<gene>
    <name evidence="3" type="ORF">BBOMB_1477</name>
</gene>
<name>A0A086BNV0_9BIFI</name>
<comment type="caution">
    <text evidence="3">The sequence shown here is derived from an EMBL/GenBank/DDBJ whole genome shotgun (WGS) entry which is preliminary data.</text>
</comment>
<dbReference type="RefSeq" id="WP_044088113.1">
    <property type="nucleotide sequence ID" value="NZ_ATLK01000002.1"/>
</dbReference>
<sequence>MAESPKKVSFIDEYSYDELIKFLKNMIPVAEAADKANQAKNVLVHAALSEYQGALDFYYRKLNMAAFLTAASLGALGVLPHRLLWIPIIVFCVGIIMVPVAILAGRNSNAALQELPEVRSQERKLAAGLNKMHREYPELDLIPSEYRHADELNNIIDILGDERLSFGDAMELNEVRKHHQAIQQLQQDQAEQRQRSAYYKEKTYPLKTVNIIEAGKTLEEWQTRVEPLQKKNDRLRDIIRQHGDDPNEIAKGNFDEQD</sequence>
<keyword evidence="2" id="KW-0812">Transmembrane</keyword>
<proteinExistence type="predicted"/>
<dbReference type="STRING" id="1341695.BBOMB_1477"/>
<reference evidence="3 4" key="1">
    <citation type="journal article" date="2014" name="Appl. Environ. Microbiol.">
        <title>Genomic encyclopedia of type strains of the genus Bifidobacterium.</title>
        <authorList>
            <person name="Milani C."/>
            <person name="Lugli G.A."/>
            <person name="Duranti S."/>
            <person name="Turroni F."/>
            <person name="Bottacini F."/>
            <person name="Mangifesta M."/>
            <person name="Sanchez B."/>
            <person name="Viappiani A."/>
            <person name="Mancabelli L."/>
            <person name="Taminiau B."/>
            <person name="Delcenserie V."/>
            <person name="Barrangou R."/>
            <person name="Margolles A."/>
            <person name="van Sinderen D."/>
            <person name="Ventura M."/>
        </authorList>
    </citation>
    <scope>NUCLEOTIDE SEQUENCE [LARGE SCALE GENOMIC DNA]</scope>
    <source>
        <strain evidence="3 4">DSM 19703</strain>
    </source>
</reference>
<feature type="coiled-coil region" evidence="1">
    <location>
        <begin position="175"/>
        <end position="238"/>
    </location>
</feature>